<keyword evidence="1" id="KW-1133">Transmembrane helix</keyword>
<comment type="caution">
    <text evidence="2">The sequence shown here is derived from an EMBL/GenBank/DDBJ whole genome shotgun (WGS) entry which is preliminary data.</text>
</comment>
<dbReference type="EMBL" id="LKCW01000040">
    <property type="protein sequence ID" value="KPM42907.1"/>
    <property type="molecule type" value="Genomic_DNA"/>
</dbReference>
<feature type="transmembrane region" description="Helical" evidence="1">
    <location>
        <begin position="40"/>
        <end position="62"/>
    </location>
</feature>
<name>A0A0P7AY13_9HYPO</name>
<reference evidence="2 3" key="1">
    <citation type="submission" date="2015-09" db="EMBL/GenBank/DDBJ databases">
        <title>Draft genome of a European isolate of the apple canker pathogen Neonectria ditissima.</title>
        <authorList>
            <person name="Gomez-Cortecero A."/>
            <person name="Harrison R.J."/>
            <person name="Armitage A.D."/>
        </authorList>
    </citation>
    <scope>NUCLEOTIDE SEQUENCE [LARGE SCALE GENOMIC DNA]</scope>
    <source>
        <strain evidence="2 3">R09/05</strain>
    </source>
</reference>
<dbReference type="OrthoDB" id="3552356at2759"/>
<dbReference type="Proteomes" id="UP000050424">
    <property type="component" value="Unassembled WGS sequence"/>
</dbReference>
<feature type="transmembrane region" description="Helical" evidence="1">
    <location>
        <begin position="189"/>
        <end position="208"/>
    </location>
</feature>
<evidence type="ECO:0000256" key="1">
    <source>
        <dbReference type="SAM" id="Phobius"/>
    </source>
</evidence>
<feature type="transmembrane region" description="Helical" evidence="1">
    <location>
        <begin position="306"/>
        <end position="323"/>
    </location>
</feature>
<sequence>MSAICNYSHPELQISQGLVRHHSGSLFPYNPEFYENTTGLYGPGSIYCWYLLLASNILNWGFTPKDERGCRRPEISNDFLAVIAYPVFAATDMTVQAMRLLGTEYRALAIFCLRFPKTELDGFAKFNKTQLDLRDIPPDILSLGQHVIDITGPMTICYTFAPICFASILWSNNPTDTAKFRPTRWTRRLIYIAYSYTMLSLVTFHLSLGNLGISLFVWLYEAIVPFEFAFTFGVTIMVFITFLGTLVELVAALIKRSKAEVLESLKSLASALFGTALVSLLILMTYVNGLRLVPDLGVTVGERDQLATLIVGVVTICFTLYDISRSWNAAEGTEVSADGGDTHEMEALNSQV</sequence>
<proteinExistence type="predicted"/>
<organism evidence="2 3">
    <name type="scientific">Neonectria ditissima</name>
    <dbReference type="NCBI Taxonomy" id="78410"/>
    <lineage>
        <taxon>Eukaryota</taxon>
        <taxon>Fungi</taxon>
        <taxon>Dikarya</taxon>
        <taxon>Ascomycota</taxon>
        <taxon>Pezizomycotina</taxon>
        <taxon>Sordariomycetes</taxon>
        <taxon>Hypocreomycetidae</taxon>
        <taxon>Hypocreales</taxon>
        <taxon>Nectriaceae</taxon>
        <taxon>Neonectria</taxon>
    </lineage>
</organism>
<evidence type="ECO:0000313" key="3">
    <source>
        <dbReference type="Proteomes" id="UP000050424"/>
    </source>
</evidence>
<gene>
    <name evidence="2" type="ORF">AK830_g3634</name>
</gene>
<feature type="transmembrane region" description="Helical" evidence="1">
    <location>
        <begin position="228"/>
        <end position="253"/>
    </location>
</feature>
<protein>
    <submittedName>
        <fullName evidence="2">Uncharacterized protein</fullName>
    </submittedName>
</protein>
<feature type="transmembrane region" description="Helical" evidence="1">
    <location>
        <begin position="265"/>
        <end position="286"/>
    </location>
</feature>
<dbReference type="AlphaFoldDB" id="A0A0P7AY13"/>
<keyword evidence="1" id="KW-0472">Membrane</keyword>
<accession>A0A0P7AY13</accession>
<evidence type="ECO:0000313" key="2">
    <source>
        <dbReference type="EMBL" id="KPM42907.1"/>
    </source>
</evidence>
<keyword evidence="1" id="KW-0812">Transmembrane</keyword>
<keyword evidence="3" id="KW-1185">Reference proteome</keyword>